<organism evidence="1 2">
    <name type="scientific">Crepidotus variabilis</name>
    <dbReference type="NCBI Taxonomy" id="179855"/>
    <lineage>
        <taxon>Eukaryota</taxon>
        <taxon>Fungi</taxon>
        <taxon>Dikarya</taxon>
        <taxon>Basidiomycota</taxon>
        <taxon>Agaricomycotina</taxon>
        <taxon>Agaricomycetes</taxon>
        <taxon>Agaricomycetidae</taxon>
        <taxon>Agaricales</taxon>
        <taxon>Agaricineae</taxon>
        <taxon>Crepidotaceae</taxon>
        <taxon>Crepidotus</taxon>
    </lineage>
</organism>
<dbReference type="Proteomes" id="UP000807306">
    <property type="component" value="Unassembled WGS sequence"/>
</dbReference>
<proteinExistence type="predicted"/>
<name>A0A9P6JWZ4_9AGAR</name>
<reference evidence="1" key="1">
    <citation type="submission" date="2020-11" db="EMBL/GenBank/DDBJ databases">
        <authorList>
            <consortium name="DOE Joint Genome Institute"/>
            <person name="Ahrendt S."/>
            <person name="Riley R."/>
            <person name="Andreopoulos W."/>
            <person name="Labutti K."/>
            <person name="Pangilinan J."/>
            <person name="Ruiz-Duenas F.J."/>
            <person name="Barrasa J.M."/>
            <person name="Sanchez-Garcia M."/>
            <person name="Camarero S."/>
            <person name="Miyauchi S."/>
            <person name="Serrano A."/>
            <person name="Linde D."/>
            <person name="Babiker R."/>
            <person name="Drula E."/>
            <person name="Ayuso-Fernandez I."/>
            <person name="Pacheco R."/>
            <person name="Padilla G."/>
            <person name="Ferreira P."/>
            <person name="Barriuso J."/>
            <person name="Kellner H."/>
            <person name="Castanera R."/>
            <person name="Alfaro M."/>
            <person name="Ramirez L."/>
            <person name="Pisabarro A.G."/>
            <person name="Kuo A."/>
            <person name="Tritt A."/>
            <person name="Lipzen A."/>
            <person name="He G."/>
            <person name="Yan M."/>
            <person name="Ng V."/>
            <person name="Cullen D."/>
            <person name="Martin F."/>
            <person name="Rosso M.-N."/>
            <person name="Henrissat B."/>
            <person name="Hibbett D."/>
            <person name="Martinez A.T."/>
            <person name="Grigoriev I.V."/>
        </authorList>
    </citation>
    <scope>NUCLEOTIDE SEQUENCE</scope>
    <source>
        <strain evidence="1">CBS 506.95</strain>
    </source>
</reference>
<protein>
    <submittedName>
        <fullName evidence="1">Uncharacterized protein</fullName>
    </submittedName>
</protein>
<evidence type="ECO:0000313" key="2">
    <source>
        <dbReference type="Proteomes" id="UP000807306"/>
    </source>
</evidence>
<gene>
    <name evidence="1" type="ORF">CPB83DRAFT_34552</name>
</gene>
<comment type="caution">
    <text evidence="1">The sequence shown here is derived from an EMBL/GenBank/DDBJ whole genome shotgun (WGS) entry which is preliminary data.</text>
</comment>
<accession>A0A9P6JWZ4</accession>
<keyword evidence="2" id="KW-1185">Reference proteome</keyword>
<evidence type="ECO:0000313" key="1">
    <source>
        <dbReference type="EMBL" id="KAF9535789.1"/>
    </source>
</evidence>
<dbReference type="AlphaFoldDB" id="A0A9P6JWZ4"/>
<sequence>MGTWRRLLPSIQISLSVCLTHLPHRLRVPSEIFAYMTSNTSAKNTRYPHRSQRSSLLNQVVFRISLARIIKKCQGNCEIADDADI</sequence>
<dbReference type="EMBL" id="MU157824">
    <property type="protein sequence ID" value="KAF9535789.1"/>
    <property type="molecule type" value="Genomic_DNA"/>
</dbReference>